<dbReference type="Proteomes" id="UP001642483">
    <property type="component" value="Unassembled WGS sequence"/>
</dbReference>
<evidence type="ECO:0000313" key="8">
    <source>
        <dbReference type="EMBL" id="CAK8672626.1"/>
    </source>
</evidence>
<keyword evidence="4" id="KW-0862">Zinc</keyword>
<keyword evidence="2" id="KW-0479">Metal-binding</keyword>
<name>A0ABP0EYS8_CLALP</name>
<dbReference type="PANTHER" id="PTHR46481:SF10">
    <property type="entry name" value="ZINC FINGER BED DOMAIN-CONTAINING PROTEIN 39"/>
    <property type="match status" value="1"/>
</dbReference>
<feature type="domain" description="HAT C-terminal dimerisation" evidence="7">
    <location>
        <begin position="603"/>
        <end position="660"/>
    </location>
</feature>
<dbReference type="PANTHER" id="PTHR46481">
    <property type="entry name" value="ZINC FINGER BED DOMAIN-CONTAINING PROTEIN 4"/>
    <property type="match status" value="1"/>
</dbReference>
<sequence>MRYPVGCIVLIQHPKMSNQKYEFQNLTKTVVAKMLSDKECSLIDIPKEHVKSSTINVKAVKISESILAPFLCCAKCKMLYTWYKLINGKWVNQSGYRVAIQHSKKCASGASGNMKIYFEAKQQEVPKPPPTLTNEWQKTIVELLTSHPTVSISAGCDILCDAANFAARSTHVANKVYDYTISRQTVTRSILKQGKLAKLQFQKLFQKMAQDPQCAISGIVDFWSARQTYLLPYGGIIACGLDQSWEWITFPLSIIDIDKNESHTAQFTHSFFLREFLVESTTFSSPLFVCTDNAATMKAAFDRRFNTDTEIIRSGCTEHRLSTCITDSFSRGVNFELDQFMDQLSFIETYYNTRQAKASQFPFSIPTKSTTREWRSYYRRFNAHLKNYSHYCKEDDEEFLNHIPNFAQIKGMLYIHSKFKTFFDKLEVDGATSHLILLLYLILDYQLYKVIVDIDKETSSSMVKKYCQNFHSIIEEKLWPYCGSSLAVSAAFLTGVDISAKIEDMVKSVTQKKRNVDINKWANSWITFSKSVVSTVISFMKELNLSSELSDVCEVTGTVEQNPTSDFDLLFVPPPNKALKFGTPIMSNCIEEEVNTFQKLRQPSSQPLDYWKNEHRFPLLKAGAKIVLAIPVSSAAVERLFSAAGLLLSKLRKRMLPAVVINSVYSRFACNKKMVEKLSELTKSSLSEAVEVEEQEIENLLNEHSDSEYEYQ</sequence>
<evidence type="ECO:0000313" key="9">
    <source>
        <dbReference type="Proteomes" id="UP001642483"/>
    </source>
</evidence>
<keyword evidence="9" id="KW-1185">Reference proteome</keyword>
<dbReference type="InterPro" id="IPR052035">
    <property type="entry name" value="ZnF_BED_domain_contain"/>
</dbReference>
<comment type="caution">
    <text evidence="8">The sequence shown here is derived from an EMBL/GenBank/DDBJ whole genome shotgun (WGS) entry which is preliminary data.</text>
</comment>
<protein>
    <recommendedName>
        <fullName evidence="7">HAT C-terminal dimerisation domain-containing protein</fullName>
    </recommendedName>
</protein>
<gene>
    <name evidence="8" type="ORF">CVLEPA_LOCUS2326</name>
</gene>
<dbReference type="Pfam" id="PF05699">
    <property type="entry name" value="Dimer_Tnp_hAT"/>
    <property type="match status" value="1"/>
</dbReference>
<organism evidence="8 9">
    <name type="scientific">Clavelina lepadiformis</name>
    <name type="common">Light-bulb sea squirt</name>
    <name type="synonym">Ascidia lepadiformis</name>
    <dbReference type="NCBI Taxonomy" id="159417"/>
    <lineage>
        <taxon>Eukaryota</taxon>
        <taxon>Metazoa</taxon>
        <taxon>Chordata</taxon>
        <taxon>Tunicata</taxon>
        <taxon>Ascidiacea</taxon>
        <taxon>Aplousobranchia</taxon>
        <taxon>Clavelinidae</taxon>
        <taxon>Clavelina</taxon>
    </lineage>
</organism>
<comment type="subcellular location">
    <subcellularLocation>
        <location evidence="1">Nucleus</location>
    </subcellularLocation>
</comment>
<reference evidence="8 9" key="1">
    <citation type="submission" date="2024-02" db="EMBL/GenBank/DDBJ databases">
        <authorList>
            <person name="Daric V."/>
            <person name="Darras S."/>
        </authorList>
    </citation>
    <scope>NUCLEOTIDE SEQUENCE [LARGE SCALE GENOMIC DNA]</scope>
</reference>
<proteinExistence type="predicted"/>
<evidence type="ECO:0000256" key="1">
    <source>
        <dbReference type="ARBA" id="ARBA00004123"/>
    </source>
</evidence>
<dbReference type="InterPro" id="IPR012337">
    <property type="entry name" value="RNaseH-like_sf"/>
</dbReference>
<dbReference type="EMBL" id="CAWYQH010000001">
    <property type="protein sequence ID" value="CAK8672626.1"/>
    <property type="molecule type" value="Genomic_DNA"/>
</dbReference>
<evidence type="ECO:0000256" key="5">
    <source>
        <dbReference type="ARBA" id="ARBA00023242"/>
    </source>
</evidence>
<accession>A0ABP0EYS8</accession>
<evidence type="ECO:0000256" key="2">
    <source>
        <dbReference type="ARBA" id="ARBA00022723"/>
    </source>
</evidence>
<evidence type="ECO:0000256" key="4">
    <source>
        <dbReference type="ARBA" id="ARBA00022833"/>
    </source>
</evidence>
<evidence type="ECO:0000256" key="6">
    <source>
        <dbReference type="SAM" id="Coils"/>
    </source>
</evidence>
<keyword evidence="6" id="KW-0175">Coiled coil</keyword>
<dbReference type="SUPFAM" id="SSF53098">
    <property type="entry name" value="Ribonuclease H-like"/>
    <property type="match status" value="1"/>
</dbReference>
<keyword evidence="5" id="KW-0539">Nucleus</keyword>
<keyword evidence="3" id="KW-0863">Zinc-finger</keyword>
<feature type="coiled-coil region" evidence="6">
    <location>
        <begin position="683"/>
        <end position="710"/>
    </location>
</feature>
<dbReference type="InterPro" id="IPR008906">
    <property type="entry name" value="HATC_C_dom"/>
</dbReference>
<evidence type="ECO:0000256" key="3">
    <source>
        <dbReference type="ARBA" id="ARBA00022771"/>
    </source>
</evidence>
<evidence type="ECO:0000259" key="7">
    <source>
        <dbReference type="Pfam" id="PF05699"/>
    </source>
</evidence>